<protein>
    <submittedName>
        <fullName evidence="4">Glycoside hydrolase family 15</fullName>
    </submittedName>
</protein>
<dbReference type="InterPro" id="IPR012341">
    <property type="entry name" value="6hp_glycosidase-like_sf"/>
</dbReference>
<dbReference type="PANTHER" id="PTHR31616:SF0">
    <property type="entry name" value="GLUCAN 1,4-ALPHA-GLUCOSIDASE"/>
    <property type="match status" value="1"/>
</dbReference>
<dbReference type="Gene3D" id="1.50.10.10">
    <property type="match status" value="1"/>
</dbReference>
<dbReference type="EMBL" id="JROM01000011">
    <property type="protein sequence ID" value="KHE75276.1"/>
    <property type="molecule type" value="Genomic_DNA"/>
</dbReference>
<dbReference type="GO" id="GO:0005975">
    <property type="term" value="P:carbohydrate metabolic process"/>
    <property type="evidence" value="ECO:0007669"/>
    <property type="project" value="InterPro"/>
</dbReference>
<dbReference type="InterPro" id="IPR045582">
    <property type="entry name" value="Trehalase-like_N"/>
</dbReference>
<proteinExistence type="predicted"/>
<dbReference type="InterPro" id="IPR008928">
    <property type="entry name" value="6-hairpin_glycosidase_sf"/>
</dbReference>
<dbReference type="Pfam" id="PF19291">
    <property type="entry name" value="TREH_N"/>
    <property type="match status" value="1"/>
</dbReference>
<sequence>MSTPLEDYALLADLQTGPLVSRDGSVDWLCFPRFDSPAVFCALLGDESNGRWKLSAVDGHVVSRRYVPDTFVLETEWRTPTGRVRVTDFLPPSDDRGDLIRRVTCLEGTAEVEHDLRFRFDYGKVIPWVRRVQLGNHRPQHPDEARLGDSATEPHPVGTSEEPGRAASNPEITTVGEQHGRHPDFKKLLREISARIALSTSRADHGLLAVAGPDVLLLTGPDLEPYEEDAGGNPVEVLHREHDPGSDIRVVEGIRRGHRGRFTLHEGEGLDWVLTWSHSYEELPVPADPDSAQRATEDFWRDWASDVESHGEFDGAVSRSLLVLRGLTHARTGGIVAAATAALPEDFGGERNWDYRYTWLRDAALTIQALVEHRHTHGALLWRDWLLRAVAGDPQQLQIMYGVDGRRDLAERELDHLSGYENSRPVRIGNGAVEQYQADVAGEVMMALATLRDADVAENDYSWGLQCNLLGFCELRMDEPDNGIWEMRGEPHFFTHGRVMMWAAFNEGIRAVTEHGLTGDVAHWKRMRDRLHREIWEKGDNRDLGYFTQTYDNTEVDASLLQLPQTGFIAPDHPAMLRTVERIEHELQGEEGQVWRYRTTDSGTSMDGLSGREYPFLICTFWLIEQYARSGRIEDAQRLMRTTVGFASDLGLLSEEYDVAQHRLAGNFPQAFSHLGLIRAADALLRAQRSGQDRVSRVGTATA</sequence>
<reference evidence="4 5" key="1">
    <citation type="submission" date="2014-09" db="EMBL/GenBank/DDBJ databases">
        <title>High-quality draft genome sequence of Kocuria marina SO9-6, an actinobacterium isolated from a copper mine.</title>
        <authorList>
            <person name="Castro D.B."/>
            <person name="Pereira L.B."/>
            <person name="Silva M.V."/>
            <person name="Silva B.P."/>
            <person name="Zanardi B.R."/>
            <person name="Carlos C."/>
            <person name="Belgini D.R."/>
            <person name="Limache E.G."/>
            <person name="Lacerda G.V."/>
            <person name="Nery M.B."/>
            <person name="Gomes M.B."/>
            <person name="Souza S."/>
            <person name="Silva T.M."/>
            <person name="Rodrigues V.D."/>
            <person name="Paulino L.C."/>
            <person name="Vicentini R."/>
            <person name="Ferraz L.F."/>
            <person name="Ottoboni L.M."/>
        </authorList>
    </citation>
    <scope>NUCLEOTIDE SEQUENCE [LARGE SCALE GENOMIC DNA]</scope>
    <source>
        <strain evidence="4 5">SO9-6</strain>
    </source>
</reference>
<gene>
    <name evidence="4" type="ORF">AS25_02450</name>
</gene>
<dbReference type="RefSeq" id="WP_035960918.1">
    <property type="nucleotide sequence ID" value="NZ_JROM01000011.1"/>
</dbReference>
<feature type="region of interest" description="Disordered" evidence="1">
    <location>
        <begin position="136"/>
        <end position="181"/>
    </location>
</feature>
<dbReference type="Pfam" id="PF00723">
    <property type="entry name" value="Glyco_hydro_15"/>
    <property type="match status" value="1"/>
</dbReference>
<dbReference type="PANTHER" id="PTHR31616">
    <property type="entry name" value="TREHALASE"/>
    <property type="match status" value="1"/>
</dbReference>
<feature type="domain" description="Trehalase-like N-terminal" evidence="3">
    <location>
        <begin position="2"/>
        <end position="125"/>
    </location>
</feature>
<dbReference type="AlphaFoldDB" id="A0A0B0DBA4"/>
<organism evidence="4 5">
    <name type="scientific">Kocuria marina</name>
    <dbReference type="NCBI Taxonomy" id="223184"/>
    <lineage>
        <taxon>Bacteria</taxon>
        <taxon>Bacillati</taxon>
        <taxon>Actinomycetota</taxon>
        <taxon>Actinomycetes</taxon>
        <taxon>Micrococcales</taxon>
        <taxon>Micrococcaceae</taxon>
        <taxon>Kocuria</taxon>
    </lineage>
</organism>
<evidence type="ECO:0000259" key="2">
    <source>
        <dbReference type="Pfam" id="PF00723"/>
    </source>
</evidence>
<comment type="caution">
    <text evidence="4">The sequence shown here is derived from an EMBL/GenBank/DDBJ whole genome shotgun (WGS) entry which is preliminary data.</text>
</comment>
<evidence type="ECO:0000259" key="3">
    <source>
        <dbReference type="Pfam" id="PF19291"/>
    </source>
</evidence>
<evidence type="ECO:0000313" key="4">
    <source>
        <dbReference type="EMBL" id="KHE75276.1"/>
    </source>
</evidence>
<keyword evidence="4" id="KW-0378">Hydrolase</keyword>
<dbReference type="GO" id="GO:0004553">
    <property type="term" value="F:hydrolase activity, hydrolyzing O-glycosyl compounds"/>
    <property type="evidence" value="ECO:0007669"/>
    <property type="project" value="UniProtKB-ARBA"/>
</dbReference>
<accession>A0A0B0DBA4</accession>
<dbReference type="eggNOG" id="COG3387">
    <property type="taxonomic scope" value="Bacteria"/>
</dbReference>
<feature type="domain" description="GH15-like" evidence="2">
    <location>
        <begin position="319"/>
        <end position="681"/>
    </location>
</feature>
<dbReference type="STRING" id="223184.AS25_02450"/>
<evidence type="ECO:0000256" key="1">
    <source>
        <dbReference type="SAM" id="MobiDB-lite"/>
    </source>
</evidence>
<evidence type="ECO:0000313" key="5">
    <source>
        <dbReference type="Proteomes" id="UP000030664"/>
    </source>
</evidence>
<dbReference type="SUPFAM" id="SSF48208">
    <property type="entry name" value="Six-hairpin glycosidases"/>
    <property type="match status" value="1"/>
</dbReference>
<name>A0A0B0DBA4_9MICC</name>
<dbReference type="Proteomes" id="UP000030664">
    <property type="component" value="Unassembled WGS sequence"/>
</dbReference>
<dbReference type="InterPro" id="IPR011613">
    <property type="entry name" value="GH15-like"/>
</dbReference>